<feature type="domain" description="DUF6891" evidence="1">
    <location>
        <begin position="8"/>
        <end position="187"/>
    </location>
</feature>
<comment type="caution">
    <text evidence="2">The sequence shown here is derived from an EMBL/GenBank/DDBJ whole genome shotgun (WGS) entry which is preliminary data.</text>
</comment>
<accession>A0A4Q5IY64</accession>
<dbReference type="OrthoDB" id="5515732at2"/>
<dbReference type="Proteomes" id="UP000291189">
    <property type="component" value="Unassembled WGS sequence"/>
</dbReference>
<name>A0A4Q5IY64_9ACTN</name>
<gene>
    <name evidence="2" type="ORF">ETU37_14535</name>
</gene>
<evidence type="ECO:0000313" key="3">
    <source>
        <dbReference type="Proteomes" id="UP000291189"/>
    </source>
</evidence>
<proteinExistence type="predicted"/>
<sequence length="189" mass="20732">MADQALAEQHVREFARASVRAGLLDTDAVRDEVRQAIEVELPARAAESTDLAAAWVDEAREELRADQQGWPEATDYERLQSAFAEIELLDVVVLQGCDDHWSAKAVLDERAAAGSPPRGIAWFTPSDVWHAVDEGMLEVNLWHGDTANAAPGDALLDAVIGILEKHGLAAHFDEGRIEVDAHWHKRLAS</sequence>
<organism evidence="2 3">
    <name type="scientific">Nocardioides iriomotensis</name>
    <dbReference type="NCBI Taxonomy" id="715784"/>
    <lineage>
        <taxon>Bacteria</taxon>
        <taxon>Bacillati</taxon>
        <taxon>Actinomycetota</taxon>
        <taxon>Actinomycetes</taxon>
        <taxon>Propionibacteriales</taxon>
        <taxon>Nocardioidaceae</taxon>
        <taxon>Nocardioides</taxon>
    </lineage>
</organism>
<reference evidence="2 3" key="1">
    <citation type="submission" date="2019-01" db="EMBL/GenBank/DDBJ databases">
        <title>Nocardioides guangzhouensis sp. nov., an actinobacterium isolated from soil.</title>
        <authorList>
            <person name="Fu Y."/>
            <person name="Cai Y."/>
            <person name="Lin Z."/>
            <person name="Chen P."/>
        </authorList>
    </citation>
    <scope>NUCLEOTIDE SEQUENCE [LARGE SCALE GENOMIC DNA]</scope>
    <source>
        <strain evidence="2 3">NBRC 105384</strain>
    </source>
</reference>
<dbReference type="EMBL" id="SDPU01000026">
    <property type="protein sequence ID" value="RYU11082.1"/>
    <property type="molecule type" value="Genomic_DNA"/>
</dbReference>
<dbReference type="Pfam" id="PF21831">
    <property type="entry name" value="DUF6891"/>
    <property type="match status" value="1"/>
</dbReference>
<protein>
    <recommendedName>
        <fullName evidence="1">DUF6891 domain-containing protein</fullName>
    </recommendedName>
</protein>
<dbReference type="AlphaFoldDB" id="A0A4Q5IY64"/>
<dbReference type="InterPro" id="IPR054186">
    <property type="entry name" value="DUF6891"/>
</dbReference>
<evidence type="ECO:0000313" key="2">
    <source>
        <dbReference type="EMBL" id="RYU11082.1"/>
    </source>
</evidence>
<keyword evidence="3" id="KW-1185">Reference proteome</keyword>
<evidence type="ECO:0000259" key="1">
    <source>
        <dbReference type="Pfam" id="PF21831"/>
    </source>
</evidence>
<dbReference type="RefSeq" id="WP_129988074.1">
    <property type="nucleotide sequence ID" value="NZ_SDPU01000026.1"/>
</dbReference>